<dbReference type="Proteomes" id="UP000005667">
    <property type="component" value="Plasmid AZO_p1"/>
</dbReference>
<sequence length="298" mass="31248">MGPGVAELFMAVCRAEVMALKPGNVHVHAAGHGMTVADFLLSADVAAPEIARPGAAVGERILRAVRATRAAVNCNTNLGILLLTAPLARAAEMPPSRPLHDRVCAVLEELSVEDAEAAFEAIRLASPGGLGRAAEHDVAGPATVDLRTAMAAAQSRDRIAAQYADGYRDVFGIGVARARALTGKDVGKDAVSMAEAVYLEFLTAFPDSHVLRKQGEAVAAGLMAEAQEVRRQLAAVSSDAVRHDHLFAFDARLKWQGINPGTSADLTVASLFAHCLEDRDRTGGGRETPSGRVAWACA</sequence>
<dbReference type="Gene3D" id="1.10.4200.10">
    <property type="entry name" value="Triphosphoribosyl-dephospho-CoA protein"/>
    <property type="match status" value="1"/>
</dbReference>
<dbReference type="Pfam" id="PF01874">
    <property type="entry name" value="CitG"/>
    <property type="match status" value="1"/>
</dbReference>
<organism evidence="1 2">
    <name type="scientific">Azospirillum lipoferum (strain 4B)</name>
    <dbReference type="NCBI Taxonomy" id="862719"/>
    <lineage>
        <taxon>Bacteria</taxon>
        <taxon>Pseudomonadati</taxon>
        <taxon>Pseudomonadota</taxon>
        <taxon>Alphaproteobacteria</taxon>
        <taxon>Rhodospirillales</taxon>
        <taxon>Azospirillaceae</taxon>
        <taxon>Azospirillum</taxon>
    </lineage>
</organism>
<reference evidence="2" key="1">
    <citation type="journal article" date="2011" name="PLoS Genet.">
        <title>Azospirillum genomes reveal transition of bacteria from aquatic to terrestrial environments.</title>
        <authorList>
            <person name="Wisniewski-Dye F."/>
            <person name="Borziak K."/>
            <person name="Khalsa-Moyers G."/>
            <person name="Alexandre G."/>
            <person name="Sukharnikov L.O."/>
            <person name="Wuichet K."/>
            <person name="Hurst G.B."/>
            <person name="McDonald W.H."/>
            <person name="Robertson J.S."/>
            <person name="Barbe V."/>
            <person name="Calteau A."/>
            <person name="Rouy Z."/>
            <person name="Mangenot S."/>
            <person name="Prigent-Combaret C."/>
            <person name="Normand P."/>
            <person name="Boyer M."/>
            <person name="Siguier P."/>
            <person name="Dessaux Y."/>
            <person name="Elmerich C."/>
            <person name="Condemine G."/>
            <person name="Krishnen G."/>
            <person name="Kennedy I."/>
            <person name="Paterson A.H."/>
            <person name="Gonzalez V."/>
            <person name="Mavingui P."/>
            <person name="Zhulin I.B."/>
        </authorList>
    </citation>
    <scope>NUCLEOTIDE SEQUENCE [LARGE SCALE GENOMIC DNA]</scope>
    <source>
        <strain evidence="2">4B</strain>
    </source>
</reference>
<protein>
    <submittedName>
        <fullName evidence="1">Triphosphoribosyl-dephospho-CoA protein</fullName>
        <ecNumber evidence="1">2.7.8.25</ecNumber>
    </submittedName>
</protein>
<keyword evidence="2" id="KW-1185">Reference proteome</keyword>
<proteinExistence type="predicted"/>
<dbReference type="KEGG" id="ali:AZOLI_p10686"/>
<keyword evidence="1" id="KW-0614">Plasmid</keyword>
<gene>
    <name evidence="1" type="ordered locus">AZOLI_p10686</name>
</gene>
<evidence type="ECO:0000313" key="1">
    <source>
        <dbReference type="EMBL" id="CBS88914.1"/>
    </source>
</evidence>
<accession>G7ZBT9</accession>
<dbReference type="PANTHER" id="PTHR42280">
    <property type="entry name" value="CITG FAMILY PROTEIN"/>
    <property type="match status" value="1"/>
</dbReference>
<dbReference type="GO" id="GO:0005524">
    <property type="term" value="F:ATP binding"/>
    <property type="evidence" value="ECO:0007669"/>
    <property type="project" value="InterPro"/>
</dbReference>
<evidence type="ECO:0000313" key="2">
    <source>
        <dbReference type="Proteomes" id="UP000005667"/>
    </source>
</evidence>
<dbReference type="EC" id="2.7.8.25" evidence="1"/>
<dbReference type="AlphaFoldDB" id="G7ZBT9"/>
<dbReference type="PANTHER" id="PTHR42280:SF1">
    <property type="entry name" value="CITG FAMILY PROTEIN"/>
    <property type="match status" value="1"/>
</dbReference>
<dbReference type="GO" id="GO:0046917">
    <property type="term" value="F:triphosphoribosyl-dephospho-CoA synthase activity"/>
    <property type="evidence" value="ECO:0007669"/>
    <property type="project" value="InterPro"/>
</dbReference>
<dbReference type="HOGENOM" id="CLU_063627_1_0_5"/>
<dbReference type="OrthoDB" id="8525901at2"/>
<geneLocation type="plasmid" evidence="1 2">
    <name>AZO_p1</name>
</geneLocation>
<name>G7ZBT9_AZOL4</name>
<dbReference type="EMBL" id="FQ311869">
    <property type="protein sequence ID" value="CBS88914.1"/>
    <property type="molecule type" value="Genomic_DNA"/>
</dbReference>
<dbReference type="RefSeq" id="WP_014188368.1">
    <property type="nucleotide sequence ID" value="NC_016585.1"/>
</dbReference>
<dbReference type="InterPro" id="IPR002736">
    <property type="entry name" value="CitG"/>
</dbReference>
<keyword evidence="1" id="KW-0808">Transferase</keyword>